<keyword evidence="8" id="KW-1185">Reference proteome</keyword>
<keyword evidence="3" id="KW-0677">Repeat</keyword>
<dbReference type="InterPro" id="IPR041736">
    <property type="entry name" value="4OHPhenylPyrv_dOase_N"/>
</dbReference>
<dbReference type="PANTHER" id="PTHR11959">
    <property type="entry name" value="4-HYDROXYPHENYLPYRUVATE DIOXYGENASE"/>
    <property type="match status" value="1"/>
</dbReference>
<feature type="domain" description="VOC" evidence="6">
    <location>
        <begin position="23"/>
        <end position="153"/>
    </location>
</feature>
<dbReference type="Proteomes" id="UP000220102">
    <property type="component" value="Unassembled WGS sequence"/>
</dbReference>
<feature type="binding site" evidence="5">
    <location>
        <position position="349"/>
    </location>
    <ligand>
        <name>Fe cation</name>
        <dbReference type="ChEBI" id="CHEBI:24875"/>
    </ligand>
</feature>
<keyword evidence="4 5" id="KW-0408">Iron</keyword>
<comment type="similarity">
    <text evidence="1">Belongs to the 4HPPD family.</text>
</comment>
<dbReference type="EMBL" id="PDEQ01000003">
    <property type="protein sequence ID" value="PEN13942.1"/>
    <property type="molecule type" value="Genomic_DNA"/>
</dbReference>
<dbReference type="NCBIfam" id="TIGR01263">
    <property type="entry name" value="4HPPD"/>
    <property type="match status" value="1"/>
</dbReference>
<dbReference type="GO" id="GO:0003868">
    <property type="term" value="F:4-hydroxyphenylpyruvate dioxygenase activity"/>
    <property type="evidence" value="ECO:0007669"/>
    <property type="project" value="InterPro"/>
</dbReference>
<keyword evidence="7" id="KW-0223">Dioxygenase</keyword>
<name>A0A2A8CZ11_9BACT</name>
<dbReference type="PIRSF" id="PIRSF009283">
    <property type="entry name" value="HPP_dOase"/>
    <property type="match status" value="1"/>
</dbReference>
<reference evidence="7 8" key="1">
    <citation type="submission" date="2017-10" db="EMBL/GenBank/DDBJ databases">
        <title>Draft genome of Longibacter Salinarum.</title>
        <authorList>
            <person name="Goh K.M."/>
            <person name="Shamsir M.S."/>
            <person name="Lim S.W."/>
        </authorList>
    </citation>
    <scope>NUCLEOTIDE SEQUENCE [LARGE SCALE GENOMIC DNA]</scope>
    <source>
        <strain evidence="7 8">KCTC 52045</strain>
    </source>
</reference>
<evidence type="ECO:0000256" key="4">
    <source>
        <dbReference type="ARBA" id="ARBA00023004"/>
    </source>
</evidence>
<dbReference type="Gene3D" id="3.10.180.10">
    <property type="entry name" value="2,3-Dihydroxybiphenyl 1,2-Dioxygenase, domain 1"/>
    <property type="match status" value="2"/>
</dbReference>
<evidence type="ECO:0000259" key="6">
    <source>
        <dbReference type="PROSITE" id="PS51819"/>
    </source>
</evidence>
<evidence type="ECO:0000313" key="7">
    <source>
        <dbReference type="EMBL" id="PEN13942.1"/>
    </source>
</evidence>
<comment type="caution">
    <text evidence="7">The sequence shown here is derived from an EMBL/GenBank/DDBJ whole genome shotgun (WGS) entry which is preliminary data.</text>
</comment>
<keyword evidence="7" id="KW-0670">Pyruvate</keyword>
<dbReference type="InterPro" id="IPR029068">
    <property type="entry name" value="Glyas_Bleomycin-R_OHBP_Dase"/>
</dbReference>
<gene>
    <name evidence="7" type="primary">hppD</name>
    <name evidence="7" type="ORF">CRI94_07760</name>
</gene>
<dbReference type="InterPro" id="IPR037523">
    <property type="entry name" value="VOC_core"/>
</dbReference>
<feature type="binding site" evidence="5">
    <location>
        <position position="185"/>
    </location>
    <ligand>
        <name>Fe cation</name>
        <dbReference type="ChEBI" id="CHEBI:24875"/>
    </ligand>
</feature>
<dbReference type="FunFam" id="3.10.180.10:FF:000001">
    <property type="entry name" value="4-hydroxyphenylpyruvate dioxygenase"/>
    <property type="match status" value="1"/>
</dbReference>
<evidence type="ECO:0000256" key="5">
    <source>
        <dbReference type="PIRSR" id="PIRSR009283-1"/>
    </source>
</evidence>
<evidence type="ECO:0000313" key="8">
    <source>
        <dbReference type="Proteomes" id="UP000220102"/>
    </source>
</evidence>
<keyword evidence="7" id="KW-0560">Oxidoreductase</keyword>
<dbReference type="Pfam" id="PF00903">
    <property type="entry name" value="Glyoxalase"/>
    <property type="match status" value="1"/>
</dbReference>
<evidence type="ECO:0000256" key="3">
    <source>
        <dbReference type="ARBA" id="ARBA00022737"/>
    </source>
</evidence>
<dbReference type="GO" id="GO:0006572">
    <property type="term" value="P:L-tyrosine catabolic process"/>
    <property type="evidence" value="ECO:0007669"/>
    <property type="project" value="TreeGrafter"/>
</dbReference>
<dbReference type="SUPFAM" id="SSF54593">
    <property type="entry name" value="Glyoxalase/Bleomycin resistance protein/Dihydroxybiphenyl dioxygenase"/>
    <property type="match status" value="1"/>
</dbReference>
<dbReference type="CDD" id="cd07250">
    <property type="entry name" value="HPPD_C_like"/>
    <property type="match status" value="1"/>
</dbReference>
<evidence type="ECO:0000256" key="2">
    <source>
        <dbReference type="ARBA" id="ARBA00022723"/>
    </source>
</evidence>
<proteinExistence type="inferred from homology"/>
<dbReference type="CDD" id="cd08342">
    <property type="entry name" value="HPPD_N_like"/>
    <property type="match status" value="1"/>
</dbReference>
<dbReference type="PANTHER" id="PTHR11959:SF1">
    <property type="entry name" value="4-HYDROXYPHENYLPYRUVATE DIOXYGENASE"/>
    <property type="match status" value="1"/>
</dbReference>
<dbReference type="GO" id="GO:0046872">
    <property type="term" value="F:metal ion binding"/>
    <property type="evidence" value="ECO:0007669"/>
    <property type="project" value="UniProtKB-KW"/>
</dbReference>
<organism evidence="7 8">
    <name type="scientific">Longibacter salinarum</name>
    <dbReference type="NCBI Taxonomy" id="1850348"/>
    <lineage>
        <taxon>Bacteria</taxon>
        <taxon>Pseudomonadati</taxon>
        <taxon>Rhodothermota</taxon>
        <taxon>Rhodothermia</taxon>
        <taxon>Rhodothermales</taxon>
        <taxon>Salisaetaceae</taxon>
        <taxon>Longibacter</taxon>
    </lineage>
</organism>
<dbReference type="Pfam" id="PF14696">
    <property type="entry name" value="Glyoxalase_5"/>
    <property type="match status" value="1"/>
</dbReference>
<dbReference type="AlphaFoldDB" id="A0A2A8CZ11"/>
<dbReference type="InterPro" id="IPR004360">
    <property type="entry name" value="Glyas_Fos-R_dOase_dom"/>
</dbReference>
<accession>A0A2A8CZ11</accession>
<dbReference type="InterPro" id="IPR005956">
    <property type="entry name" value="4OHPhenylPyrv_dOase"/>
</dbReference>
<keyword evidence="2 5" id="KW-0479">Metal-binding</keyword>
<dbReference type="RefSeq" id="WP_098075104.1">
    <property type="nucleotide sequence ID" value="NZ_PDEQ01000003.1"/>
</dbReference>
<dbReference type="OrthoDB" id="9780241at2"/>
<evidence type="ECO:0000256" key="1">
    <source>
        <dbReference type="ARBA" id="ARBA00005877"/>
    </source>
</evidence>
<dbReference type="PROSITE" id="PS51819">
    <property type="entry name" value="VOC"/>
    <property type="match status" value="2"/>
</dbReference>
<feature type="domain" description="VOC" evidence="6">
    <location>
        <begin position="182"/>
        <end position="338"/>
    </location>
</feature>
<sequence>MAETPVAPHPGAKTAEDFLPINGTDYVEFYVGNAKQSALFYAHVLGFQIRGYRGPETGNRESVSYLLEQGKIRFVLTSALGPEGFIAEHVQKHGDGVRDIALWVDDAEKSFNETTKRGGIPIQEPTVHEDEHGRVITAAIATYGDTIHTFVDRSEYDGLFFPGFEEWENEFWEQPDPVGLKYVDHCVGNVELGDMNKYVDYYADVMGFKNLISFDDQDISTEYSALMSKVMSNGNERIKFPINEPAEGKKKSQIEEYIEFYRGAGVQHVALATDNIIETVEELRRRGVDFLHVPDTYYDREVLMDRVGEIDESIDALEELGILIDRDPDGYLLQIFTKPIQDRPTVFYEIIQRQGARSFGAGNFKALFEAIEREQAKRGNL</sequence>
<feature type="binding site" evidence="5">
    <location>
        <position position="268"/>
    </location>
    <ligand>
        <name>Fe cation</name>
        <dbReference type="ChEBI" id="CHEBI:24875"/>
    </ligand>
</feature>
<protein>
    <submittedName>
        <fullName evidence="7">4-hydroxyphenylpyruvate dioxygenase</fullName>
    </submittedName>
</protein>
<dbReference type="InterPro" id="IPR041735">
    <property type="entry name" value="4OHPhenylPyrv_dOase_C"/>
</dbReference>
<comment type="cofactor">
    <cofactor evidence="5">
        <name>Fe cation</name>
        <dbReference type="ChEBI" id="CHEBI:24875"/>
    </cofactor>
    <text evidence="5">Binds 1 Fe cation per subunit.</text>
</comment>